<dbReference type="Proteomes" id="UP000298416">
    <property type="component" value="Unassembled WGS sequence"/>
</dbReference>
<dbReference type="PANTHER" id="PTHR31669">
    <property type="entry name" value="PROTEIN FAR1-RELATED SEQUENCE 10-RELATED"/>
    <property type="match status" value="1"/>
</dbReference>
<dbReference type="InterPro" id="IPR018289">
    <property type="entry name" value="MULE_transposase_dom"/>
</dbReference>
<keyword evidence="1" id="KW-0862">Zinc</keyword>
<keyword evidence="1" id="KW-0863">Zinc-finger</keyword>
<evidence type="ECO:0000256" key="1">
    <source>
        <dbReference type="RuleBase" id="RU367018"/>
    </source>
</evidence>
<accession>A0A8X8ZRD6</accession>
<dbReference type="GO" id="GO:0008270">
    <property type="term" value="F:zinc ion binding"/>
    <property type="evidence" value="ECO:0007669"/>
    <property type="project" value="UniProtKB-UniRule"/>
</dbReference>
<dbReference type="PANTHER" id="PTHR31669:SF303">
    <property type="entry name" value="PROTEIN FAR1-RELATED SEQUENCE"/>
    <property type="match status" value="1"/>
</dbReference>
<evidence type="ECO:0000313" key="4">
    <source>
        <dbReference type="Proteomes" id="UP000298416"/>
    </source>
</evidence>
<name>A0A8X8ZRD6_SALSN</name>
<protein>
    <recommendedName>
        <fullName evidence="1">Protein FAR1-RELATED SEQUENCE</fullName>
    </recommendedName>
</protein>
<organism evidence="3">
    <name type="scientific">Salvia splendens</name>
    <name type="common">Scarlet sage</name>
    <dbReference type="NCBI Taxonomy" id="180675"/>
    <lineage>
        <taxon>Eukaryota</taxon>
        <taxon>Viridiplantae</taxon>
        <taxon>Streptophyta</taxon>
        <taxon>Embryophyta</taxon>
        <taxon>Tracheophyta</taxon>
        <taxon>Spermatophyta</taxon>
        <taxon>Magnoliopsida</taxon>
        <taxon>eudicotyledons</taxon>
        <taxon>Gunneridae</taxon>
        <taxon>Pentapetalae</taxon>
        <taxon>asterids</taxon>
        <taxon>lamiids</taxon>
        <taxon>Lamiales</taxon>
        <taxon>Lamiaceae</taxon>
        <taxon>Nepetoideae</taxon>
        <taxon>Mentheae</taxon>
        <taxon>Salviinae</taxon>
        <taxon>Salvia</taxon>
        <taxon>Salvia subgen. Calosphace</taxon>
        <taxon>core Calosphace</taxon>
    </lineage>
</organism>
<evidence type="ECO:0000313" key="3">
    <source>
        <dbReference type="EMBL" id="KAG6414327.1"/>
    </source>
</evidence>
<reference evidence="3" key="1">
    <citation type="submission" date="2018-01" db="EMBL/GenBank/DDBJ databases">
        <authorList>
            <person name="Mao J.F."/>
        </authorList>
    </citation>
    <scope>NUCLEOTIDE SEQUENCE</scope>
    <source>
        <strain evidence="3">Huo1</strain>
        <tissue evidence="3">Leaf</tissue>
    </source>
</reference>
<reference evidence="3" key="2">
    <citation type="submission" date="2020-08" db="EMBL/GenBank/DDBJ databases">
        <title>Plant Genome Project.</title>
        <authorList>
            <person name="Zhang R.-G."/>
        </authorList>
    </citation>
    <scope>NUCLEOTIDE SEQUENCE</scope>
    <source>
        <strain evidence="3">Huo1</strain>
        <tissue evidence="3">Leaf</tissue>
    </source>
</reference>
<comment type="similarity">
    <text evidence="1">Belongs to the FHY3/FAR1 family.</text>
</comment>
<feature type="domain" description="MULE transposase" evidence="2">
    <location>
        <begin position="1"/>
        <end position="59"/>
    </location>
</feature>
<dbReference type="Pfam" id="PF10551">
    <property type="entry name" value="MULE"/>
    <property type="match status" value="1"/>
</dbReference>
<dbReference type="GO" id="GO:0006355">
    <property type="term" value="P:regulation of DNA-templated transcription"/>
    <property type="evidence" value="ECO:0007669"/>
    <property type="project" value="UniProtKB-UniRule"/>
</dbReference>
<evidence type="ECO:0000259" key="2">
    <source>
        <dbReference type="Pfam" id="PF10551"/>
    </source>
</evidence>
<dbReference type="GO" id="GO:0005634">
    <property type="term" value="C:nucleus"/>
    <property type="evidence" value="ECO:0007669"/>
    <property type="project" value="UniProtKB-SubCell"/>
</dbReference>
<dbReference type="EMBL" id="PNBA02000009">
    <property type="protein sequence ID" value="KAG6414327.1"/>
    <property type="molecule type" value="Genomic_DNA"/>
</dbReference>
<keyword evidence="1" id="KW-0539">Nucleus</keyword>
<gene>
    <name evidence="3" type="ORF">SASPL_127046</name>
</gene>
<keyword evidence="4" id="KW-1185">Reference proteome</keyword>
<comment type="caution">
    <text evidence="3">The sequence shown here is derived from an EMBL/GenBank/DDBJ whole genome shotgun (WGS) entry which is preliminary data.</text>
</comment>
<keyword evidence="1" id="KW-0479">Metal-binding</keyword>
<sequence>MLDETIASFIWVFETFMEVMGSKAPKTIFTDQDSAMANASGKVFPNISHRLCVWHISKNATQHISHRLSDSQFMAKFNKMLYEVEMENEMEQLWRDLCDEWNVVENK</sequence>
<dbReference type="AlphaFoldDB" id="A0A8X8ZRD6"/>
<proteinExistence type="inferred from homology"/>
<comment type="subcellular location">
    <subcellularLocation>
        <location evidence="1">Nucleus</location>
    </subcellularLocation>
</comment>
<comment type="function">
    <text evidence="1">Putative transcription activator involved in regulating light control of development.</text>
</comment>
<dbReference type="InterPro" id="IPR031052">
    <property type="entry name" value="FHY3/FAR1"/>
</dbReference>